<evidence type="ECO:0000313" key="10">
    <source>
        <dbReference type="Proteomes" id="UP000036932"/>
    </source>
</evidence>
<dbReference type="EMBL" id="LIUT01000001">
    <property type="protein sequence ID" value="KOR90511.1"/>
    <property type="molecule type" value="Genomic_DNA"/>
</dbReference>
<evidence type="ECO:0000256" key="2">
    <source>
        <dbReference type="ARBA" id="ARBA00007456"/>
    </source>
</evidence>
<evidence type="ECO:0000313" key="9">
    <source>
        <dbReference type="EMBL" id="KOR90511.1"/>
    </source>
</evidence>
<keyword evidence="3" id="KW-0964">Secreted</keyword>
<evidence type="ECO:0000256" key="7">
    <source>
        <dbReference type="SAM" id="MobiDB-lite"/>
    </source>
</evidence>
<dbReference type="CDD" id="cd20306">
    <property type="entry name" value="cupin_OxDC-like"/>
    <property type="match status" value="1"/>
</dbReference>
<evidence type="ECO:0000256" key="3">
    <source>
        <dbReference type="ARBA" id="ARBA00022525"/>
    </source>
</evidence>
<reference evidence="10" key="1">
    <citation type="submission" date="2015-08" db="EMBL/GenBank/DDBJ databases">
        <title>Genome sequencing project for genomic taxonomy and phylogenomics of Bacillus-like bacteria.</title>
        <authorList>
            <person name="Liu B."/>
            <person name="Wang J."/>
            <person name="Zhu Y."/>
            <person name="Liu G."/>
            <person name="Chen Q."/>
            <person name="Chen Z."/>
            <person name="Lan J."/>
            <person name="Che J."/>
            <person name="Ge C."/>
            <person name="Shi H."/>
            <person name="Pan Z."/>
            <person name="Liu X."/>
        </authorList>
    </citation>
    <scope>NUCLEOTIDE SEQUENCE [LARGE SCALE GENOMIC DNA]</scope>
    <source>
        <strain evidence="10">FJAT-22460</strain>
    </source>
</reference>
<dbReference type="GO" id="GO:0030145">
    <property type="term" value="F:manganese ion binding"/>
    <property type="evidence" value="ECO:0007669"/>
    <property type="project" value="InterPro"/>
</dbReference>
<dbReference type="InterPro" id="IPR011051">
    <property type="entry name" value="RmlC_Cupin_sf"/>
</dbReference>
<keyword evidence="4" id="KW-0479">Metal-binding</keyword>
<feature type="region of interest" description="Disordered" evidence="7">
    <location>
        <begin position="242"/>
        <end position="280"/>
    </location>
</feature>
<feature type="coiled-coil region" evidence="6">
    <location>
        <begin position="208"/>
        <end position="235"/>
    </location>
</feature>
<organism evidence="9 10">
    <name type="scientific">Paenibacillus solani</name>
    <dbReference type="NCBI Taxonomy" id="1705565"/>
    <lineage>
        <taxon>Bacteria</taxon>
        <taxon>Bacillati</taxon>
        <taxon>Bacillota</taxon>
        <taxon>Bacilli</taxon>
        <taxon>Bacillales</taxon>
        <taxon>Paenibacillaceae</taxon>
        <taxon>Paenibacillus</taxon>
    </lineage>
</organism>
<protein>
    <submittedName>
        <fullName evidence="9">Cupin</fullName>
    </submittedName>
</protein>
<dbReference type="Proteomes" id="UP000036932">
    <property type="component" value="Unassembled WGS sequence"/>
</dbReference>
<dbReference type="InterPro" id="IPR014710">
    <property type="entry name" value="RmlC-like_jellyroll"/>
</dbReference>
<name>A0A0M1P7Q3_9BACL</name>
<dbReference type="SUPFAM" id="SSF51182">
    <property type="entry name" value="RmlC-like cupins"/>
    <property type="match status" value="1"/>
</dbReference>
<comment type="similarity">
    <text evidence="2">Belongs to the germin family.</text>
</comment>
<dbReference type="PATRIC" id="fig|1705565.3.peg.5318"/>
<feature type="compositionally biased region" description="Low complexity" evidence="7">
    <location>
        <begin position="254"/>
        <end position="266"/>
    </location>
</feature>
<comment type="subcellular location">
    <subcellularLocation>
        <location evidence="1">Secreted</location>
    </subcellularLocation>
</comment>
<gene>
    <name evidence="9" type="ORF">AM231_16165</name>
</gene>
<accession>A0A0M1P7Q3</accession>
<dbReference type="Gene3D" id="2.60.120.10">
    <property type="entry name" value="Jelly Rolls"/>
    <property type="match status" value="1"/>
</dbReference>
<keyword evidence="10" id="KW-1185">Reference proteome</keyword>
<evidence type="ECO:0000256" key="4">
    <source>
        <dbReference type="ARBA" id="ARBA00022723"/>
    </source>
</evidence>
<comment type="caution">
    <text evidence="9">The sequence shown here is derived from an EMBL/GenBank/DDBJ whole genome shotgun (WGS) entry which is preliminary data.</text>
</comment>
<dbReference type="AlphaFoldDB" id="A0A0M1P7Q3"/>
<dbReference type="PANTHER" id="PTHR31238">
    <property type="entry name" value="GERMIN-LIKE PROTEIN SUBFAMILY 3 MEMBER 3"/>
    <property type="match status" value="1"/>
</dbReference>
<dbReference type="InterPro" id="IPR006045">
    <property type="entry name" value="Cupin_1"/>
</dbReference>
<evidence type="ECO:0000256" key="6">
    <source>
        <dbReference type="SAM" id="Coils"/>
    </source>
</evidence>
<dbReference type="PRINTS" id="PR00325">
    <property type="entry name" value="GERMIN"/>
</dbReference>
<dbReference type="InterPro" id="IPR001929">
    <property type="entry name" value="Germin"/>
</dbReference>
<dbReference type="GO" id="GO:0005576">
    <property type="term" value="C:extracellular region"/>
    <property type="evidence" value="ECO:0007669"/>
    <property type="project" value="UniProtKB-SubCell"/>
</dbReference>
<evidence type="ECO:0000256" key="1">
    <source>
        <dbReference type="ARBA" id="ARBA00004613"/>
    </source>
</evidence>
<dbReference type="Pfam" id="PF00190">
    <property type="entry name" value="Cupin_1"/>
    <property type="match status" value="1"/>
</dbReference>
<proteinExistence type="inferred from homology"/>
<dbReference type="RefSeq" id="WP_054403429.1">
    <property type="nucleotide sequence ID" value="NZ_LIUT01000001.1"/>
</dbReference>
<keyword evidence="5" id="KW-0464">Manganese</keyword>
<evidence type="ECO:0000256" key="5">
    <source>
        <dbReference type="ARBA" id="ARBA00023211"/>
    </source>
</evidence>
<dbReference type="SMART" id="SM00835">
    <property type="entry name" value="Cupin_1"/>
    <property type="match status" value="1"/>
</dbReference>
<feature type="domain" description="Cupin type-1" evidence="8">
    <location>
        <begin position="23"/>
        <end position="159"/>
    </location>
</feature>
<evidence type="ECO:0000259" key="8">
    <source>
        <dbReference type="SMART" id="SM00835"/>
    </source>
</evidence>
<keyword evidence="6" id="KW-0175">Coiled coil</keyword>
<dbReference type="OrthoDB" id="2739624at2"/>
<sequence>MATSYMDFTSPSVRFTYDMSNNPFFKKDSQNYINSLSIKELNTLGNASLLDIYLSTGNVVEPHIHQNASELIYVISGSVIVSLVNPFTKELLNFTVTPGQVALVPQGWWHYEMATVDNTHLIAIFDAPVPEFIGGSDLLRLTPASVFAHTYCLDEAKVKDTLAPITDTVVIGPPKNCTHQEQVQGQMMHQYHPSHHNHHYDHKGTYSNRDYELLQQQQQQQFQQQQQQFQQQQQLFQQRQLFQETSPLHPPSPSEQQQTRRPQQQTIGNQGDIFSSPFWG</sequence>